<sequence length="83" mass="9522">MQLCALDLCLFISLCNSCNYRIDRYLRIPSSLRVLLHHFKGCAHIKVSHIYFTSNAITTFTNLPTHLCLVEILTVYVAKHVLT</sequence>
<name>A0A6G5A3W4_RHIMP</name>
<accession>A0A6G5A3W4</accession>
<keyword evidence="1" id="KW-0732">Signal</keyword>
<dbReference type="EMBL" id="GIKN01002587">
    <property type="protein sequence ID" value="NIE44860.1"/>
    <property type="molecule type" value="Transcribed_RNA"/>
</dbReference>
<feature type="chain" id="PRO_5026226265" evidence="1">
    <location>
        <begin position="18"/>
        <end position="83"/>
    </location>
</feature>
<evidence type="ECO:0000256" key="1">
    <source>
        <dbReference type="SAM" id="SignalP"/>
    </source>
</evidence>
<reference evidence="2" key="1">
    <citation type="submission" date="2020-03" db="EMBL/GenBank/DDBJ databases">
        <title>A transcriptome and proteome of the tick Rhipicephalus microplus shaped by the genetic composition of its hosts and developmental stage.</title>
        <authorList>
            <person name="Garcia G.R."/>
            <person name="Ribeiro J.M.C."/>
            <person name="Maruyama S.R."/>
            <person name="Gardinasse L.G."/>
            <person name="Nelson K."/>
            <person name="Ferreira B.R."/>
            <person name="Andrade T.G."/>
            <person name="Santos I.K.F.M."/>
        </authorList>
    </citation>
    <scope>NUCLEOTIDE SEQUENCE</scope>
    <source>
        <strain evidence="2">NSGR</strain>
        <tissue evidence="2">Salivary glands</tissue>
    </source>
</reference>
<dbReference type="AlphaFoldDB" id="A0A6G5A3W4"/>
<organism evidence="2">
    <name type="scientific">Rhipicephalus microplus</name>
    <name type="common">Cattle tick</name>
    <name type="synonym">Boophilus microplus</name>
    <dbReference type="NCBI Taxonomy" id="6941"/>
    <lineage>
        <taxon>Eukaryota</taxon>
        <taxon>Metazoa</taxon>
        <taxon>Ecdysozoa</taxon>
        <taxon>Arthropoda</taxon>
        <taxon>Chelicerata</taxon>
        <taxon>Arachnida</taxon>
        <taxon>Acari</taxon>
        <taxon>Parasitiformes</taxon>
        <taxon>Ixodida</taxon>
        <taxon>Ixodoidea</taxon>
        <taxon>Ixodidae</taxon>
        <taxon>Rhipicephalinae</taxon>
        <taxon>Rhipicephalus</taxon>
        <taxon>Boophilus</taxon>
    </lineage>
</organism>
<feature type="signal peptide" evidence="1">
    <location>
        <begin position="1"/>
        <end position="17"/>
    </location>
</feature>
<evidence type="ECO:0000313" key="2">
    <source>
        <dbReference type="EMBL" id="NIE44860.1"/>
    </source>
</evidence>
<protein>
    <submittedName>
        <fullName evidence="2">Putative secreted protein</fullName>
    </submittedName>
</protein>
<proteinExistence type="predicted"/>